<dbReference type="EMBL" id="BLAL01000037">
    <property type="protein sequence ID" value="GES78451.1"/>
    <property type="molecule type" value="Genomic_DNA"/>
</dbReference>
<evidence type="ECO:0000313" key="2">
    <source>
        <dbReference type="EMBL" id="GES78451.1"/>
    </source>
</evidence>
<organism evidence="2 3">
    <name type="scientific">Rhizophagus clarus</name>
    <dbReference type="NCBI Taxonomy" id="94130"/>
    <lineage>
        <taxon>Eukaryota</taxon>
        <taxon>Fungi</taxon>
        <taxon>Fungi incertae sedis</taxon>
        <taxon>Mucoromycota</taxon>
        <taxon>Glomeromycotina</taxon>
        <taxon>Glomeromycetes</taxon>
        <taxon>Glomerales</taxon>
        <taxon>Glomeraceae</taxon>
        <taxon>Rhizophagus</taxon>
    </lineage>
</organism>
<comment type="caution">
    <text evidence="2">The sequence shown here is derived from an EMBL/GenBank/DDBJ whole genome shotgun (WGS) entry which is preliminary data.</text>
</comment>
<evidence type="ECO:0000256" key="1">
    <source>
        <dbReference type="SAM" id="Coils"/>
    </source>
</evidence>
<proteinExistence type="predicted"/>
<accession>A0A8H3L437</accession>
<reference evidence="2" key="1">
    <citation type="submission" date="2019-10" db="EMBL/GenBank/DDBJ databases">
        <title>Conservation and host-specific expression of non-tandemly repeated heterogenous ribosome RNA gene in arbuscular mycorrhizal fungi.</title>
        <authorList>
            <person name="Maeda T."/>
            <person name="Kobayashi Y."/>
            <person name="Nakagawa T."/>
            <person name="Ezawa T."/>
            <person name="Yamaguchi K."/>
            <person name="Bino T."/>
            <person name="Nishimoto Y."/>
            <person name="Shigenobu S."/>
            <person name="Kawaguchi M."/>
        </authorList>
    </citation>
    <scope>NUCLEOTIDE SEQUENCE</scope>
    <source>
        <strain evidence="2">HR1</strain>
    </source>
</reference>
<evidence type="ECO:0008006" key="4">
    <source>
        <dbReference type="Google" id="ProtNLM"/>
    </source>
</evidence>
<gene>
    <name evidence="2" type="ORF">RCL2_000575800</name>
</gene>
<name>A0A8H3L437_9GLOM</name>
<dbReference type="Proteomes" id="UP000615446">
    <property type="component" value="Unassembled WGS sequence"/>
</dbReference>
<dbReference type="AlphaFoldDB" id="A0A8H3L437"/>
<keyword evidence="1" id="KW-0175">Coiled coil</keyword>
<feature type="coiled-coil region" evidence="1">
    <location>
        <begin position="237"/>
        <end position="264"/>
    </location>
</feature>
<dbReference type="OrthoDB" id="2410147at2759"/>
<sequence>MNQLQVVEKTSTKCVNSSYKPISKKKTSNTTRLSSRLILPKPVQQTLPLPQQQQQIGSPLPQQQQIASLPQQQQQEVQQQIDPVLYENYNETILVSSYFQDDANQDQDIDERSGGWKDSEIKILLDYLQENFSSWSKGNKTKFYNDVARNILPNKEPIAIKKRKDWYWYDTLDSIFGTRKNIAPSFLANKLTSDKIDDNEEENEVKKVGNKKQKVRSNVEVMATAIVEMNQTIGAEKERWAYEREKEERERERMKMEFELKMKELELIYQRRN</sequence>
<evidence type="ECO:0000313" key="3">
    <source>
        <dbReference type="Proteomes" id="UP000615446"/>
    </source>
</evidence>
<protein>
    <recommendedName>
        <fullName evidence="4">Myb-like domain-containing protein</fullName>
    </recommendedName>
</protein>